<keyword evidence="1" id="KW-0732">Signal</keyword>
<keyword evidence="3" id="KW-1185">Reference proteome</keyword>
<evidence type="ECO:0000313" key="3">
    <source>
        <dbReference type="Proteomes" id="UP000241964"/>
    </source>
</evidence>
<comment type="caution">
    <text evidence="2">The sequence shown here is derived from an EMBL/GenBank/DDBJ whole genome shotgun (WGS) entry which is preliminary data.</text>
</comment>
<accession>A0A2P8G5P0</accession>
<dbReference type="AlphaFoldDB" id="A0A2P8G5P0"/>
<dbReference type="EMBL" id="PYAS01000005">
    <property type="protein sequence ID" value="PSL29289.1"/>
    <property type="molecule type" value="Genomic_DNA"/>
</dbReference>
<feature type="chain" id="PRO_5015178700" evidence="1">
    <location>
        <begin position="19"/>
        <end position="47"/>
    </location>
</feature>
<protein>
    <submittedName>
        <fullName evidence="2">Uncharacterized protein</fullName>
    </submittedName>
</protein>
<sequence length="47" mass="5118">MKKIVVLFSALICIAVTAFTIAEFPQTDISNGIIKAKLYLPDGNEGY</sequence>
<feature type="signal peptide" evidence="1">
    <location>
        <begin position="1"/>
        <end position="18"/>
    </location>
</feature>
<proteinExistence type="predicted"/>
<evidence type="ECO:0000313" key="2">
    <source>
        <dbReference type="EMBL" id="PSL29289.1"/>
    </source>
</evidence>
<dbReference type="Proteomes" id="UP000241964">
    <property type="component" value="Unassembled WGS sequence"/>
</dbReference>
<gene>
    <name evidence="2" type="ORF">CLV60_105126</name>
</gene>
<evidence type="ECO:0000256" key="1">
    <source>
        <dbReference type="SAM" id="SignalP"/>
    </source>
</evidence>
<reference evidence="2 3" key="1">
    <citation type="submission" date="2018-03" db="EMBL/GenBank/DDBJ databases">
        <title>Genomic Encyclopedia of Archaeal and Bacterial Type Strains, Phase II (KMG-II): from individual species to whole genera.</title>
        <authorList>
            <person name="Goeker M."/>
        </authorList>
    </citation>
    <scope>NUCLEOTIDE SEQUENCE [LARGE SCALE GENOMIC DNA]</scope>
    <source>
        <strain evidence="2 3">DSM 29057</strain>
    </source>
</reference>
<organism evidence="2 3">
    <name type="scientific">Dyadobacter jiangsuensis</name>
    <dbReference type="NCBI Taxonomy" id="1591085"/>
    <lineage>
        <taxon>Bacteria</taxon>
        <taxon>Pseudomonadati</taxon>
        <taxon>Bacteroidota</taxon>
        <taxon>Cytophagia</taxon>
        <taxon>Cytophagales</taxon>
        <taxon>Spirosomataceae</taxon>
        <taxon>Dyadobacter</taxon>
    </lineage>
</organism>
<dbReference type="RefSeq" id="WP_310589311.1">
    <property type="nucleotide sequence ID" value="NZ_PYAS01000005.1"/>
</dbReference>
<name>A0A2P8G5P0_9BACT</name>